<reference evidence="3" key="1">
    <citation type="submission" date="2021-01" db="EMBL/GenBank/DDBJ databases">
        <authorList>
            <person name="Corre E."/>
            <person name="Pelletier E."/>
            <person name="Niang G."/>
            <person name="Scheremetjew M."/>
            <person name="Finn R."/>
            <person name="Kale V."/>
            <person name="Holt S."/>
            <person name="Cochrane G."/>
            <person name="Meng A."/>
            <person name="Brown T."/>
            <person name="Cohen L."/>
        </authorList>
    </citation>
    <scope>NUCLEOTIDE SEQUENCE</scope>
    <source>
        <strain evidence="3">CCCM811</strain>
    </source>
</reference>
<sequence>MAKKAGVVFEDEVPSEGKRKKPQVQDSADVPAGTRVQPAGILKEGKGQSKDYQNRIEGMGSSSGGSGMGIRDASELAHKTMTESDKKLRISHIIAMFPSYNKDYAQDLLRTSGWDVAGAVEMVSTGILPAHLKENPSEYIHNPDNFLKPPSEMERTGGDGKSSDNYKLAMLSVDGEGYRNKRPRDESRMIGPVQPSVMSIDAKEEECRIGTLVSVMEYWGKDYAKTFLEEYRWDVQEAINAALEQRIPQSLVGKDPVSYVAPPPNTAELKKNRYTQYSGGGTPGAVAEGKGKVDREKLLGEIFDYFVGIQGKRKLELEEMLVLIKILNEQPASSRTALLKLVEIEGGSGPQEQIGKLEFVQFLTGVTQQLGDGEFKRNMRRLRASRREACIEVAFFTVDRKADGRIPKTEFNAMLDILRTEAVEPADLLKECGIKMGKEAPDFLTLKDFKRNMTVAMALLDDAEFYSKLGEIRNSSGSAHAAPEEPIVTAVPVGQ</sequence>
<dbReference type="GO" id="GO:0005509">
    <property type="term" value="F:calcium ion binding"/>
    <property type="evidence" value="ECO:0007669"/>
    <property type="project" value="InterPro"/>
</dbReference>
<dbReference type="InterPro" id="IPR011992">
    <property type="entry name" value="EF-hand-dom_pair"/>
</dbReference>
<feature type="region of interest" description="Disordered" evidence="1">
    <location>
        <begin position="145"/>
        <end position="165"/>
    </location>
</feature>
<organism evidence="3">
    <name type="scientific">Lotharella globosa</name>
    <dbReference type="NCBI Taxonomy" id="91324"/>
    <lineage>
        <taxon>Eukaryota</taxon>
        <taxon>Sar</taxon>
        <taxon>Rhizaria</taxon>
        <taxon>Cercozoa</taxon>
        <taxon>Chlorarachniophyceae</taxon>
        <taxon>Lotharella</taxon>
    </lineage>
</organism>
<protein>
    <recommendedName>
        <fullName evidence="2">EF-hand domain-containing protein</fullName>
    </recommendedName>
</protein>
<dbReference type="EMBL" id="HBIV01012729">
    <property type="protein sequence ID" value="CAE0657826.1"/>
    <property type="molecule type" value="Transcribed_RNA"/>
</dbReference>
<gene>
    <name evidence="3" type="ORF">LGLO00237_LOCUS9395</name>
</gene>
<dbReference type="CDD" id="cd14279">
    <property type="entry name" value="CUE"/>
    <property type="match status" value="1"/>
</dbReference>
<dbReference type="SUPFAM" id="SSF47473">
    <property type="entry name" value="EF-hand"/>
    <property type="match status" value="1"/>
</dbReference>
<dbReference type="InterPro" id="IPR002048">
    <property type="entry name" value="EF_hand_dom"/>
</dbReference>
<proteinExistence type="predicted"/>
<dbReference type="PROSITE" id="PS50222">
    <property type="entry name" value="EF_HAND_2"/>
    <property type="match status" value="1"/>
</dbReference>
<accession>A0A7S3YPF9</accession>
<feature type="region of interest" description="Disordered" evidence="1">
    <location>
        <begin position="1"/>
        <end position="50"/>
    </location>
</feature>
<feature type="compositionally biased region" description="Basic and acidic residues" evidence="1">
    <location>
        <begin position="151"/>
        <end position="164"/>
    </location>
</feature>
<evidence type="ECO:0000259" key="2">
    <source>
        <dbReference type="PROSITE" id="PS50222"/>
    </source>
</evidence>
<dbReference type="AlphaFoldDB" id="A0A7S3YPF9"/>
<evidence type="ECO:0000313" key="3">
    <source>
        <dbReference type="EMBL" id="CAE0657826.1"/>
    </source>
</evidence>
<feature type="domain" description="EF-hand" evidence="2">
    <location>
        <begin position="386"/>
        <end position="421"/>
    </location>
</feature>
<evidence type="ECO:0000256" key="1">
    <source>
        <dbReference type="SAM" id="MobiDB-lite"/>
    </source>
</evidence>
<name>A0A7S3YPF9_9EUKA</name>